<dbReference type="PRINTS" id="PR01803">
    <property type="entry name" value="TCSIALIDASE"/>
</dbReference>
<protein>
    <submittedName>
        <fullName evidence="2">Concanavalin A-like lectin/glucanases superfamily</fullName>
    </submittedName>
</protein>
<evidence type="ECO:0000259" key="1">
    <source>
        <dbReference type="Pfam" id="PF22925"/>
    </source>
</evidence>
<dbReference type="Proteomes" id="UP000583944">
    <property type="component" value="Unassembled WGS sequence"/>
</dbReference>
<accession>A0A7J6XV05</accession>
<dbReference type="VEuPathDB" id="TriTrypDB:ECC02_008980"/>
<dbReference type="Pfam" id="PF22925">
    <property type="entry name" value="TS_C"/>
    <property type="match status" value="1"/>
</dbReference>
<proteinExistence type="predicted"/>
<name>A0A7J6XV05_TRYCR</name>
<comment type="caution">
    <text evidence="2">The sequence shown here is derived from an EMBL/GenBank/DDBJ whole genome shotgun (WGS) entry which is preliminary data.</text>
</comment>
<reference evidence="2 3" key="1">
    <citation type="journal article" date="2019" name="Genome Biol. Evol.">
        <title>Nanopore Sequencing Significantly Improves Genome Assembly of the Protozoan Parasite Trypanosoma cruzi.</title>
        <authorList>
            <person name="Diaz-Viraque F."/>
            <person name="Pita S."/>
            <person name="Greif G."/>
            <person name="de Souza R.C.M."/>
            <person name="Iraola G."/>
            <person name="Robello C."/>
        </authorList>
    </citation>
    <scope>NUCLEOTIDE SEQUENCE [LARGE SCALE GENOMIC DNA]</scope>
    <source>
        <strain evidence="2 3">Berenice</strain>
    </source>
</reference>
<sequence>MRPVMARGTTSTFACMRRWRNAVKDNDGFQLTGLGSRAIWPVNTRGDEVRHVFLSHDFTLVVSVSIEETPSGNTPLLTAMLAHTASNHSVGLSCSHNKKWETAFEGNTTTRSSTWEPRKEYQLVLMLQGKKASVDVDGRSLGAEEVLLTGQRPPEVLRVRFGASVGHESHVTVTDVFLYSRPLNSTAMRALKESVPLRRGKRLRLHPRRFEYLTASESTLLGILPKGNEWAQRPWTRIPTTNSHLAGCGAA</sequence>
<dbReference type="InterPro" id="IPR008377">
    <property type="entry name" value="Sialidase_trypan"/>
</dbReference>
<dbReference type="GO" id="GO:0004308">
    <property type="term" value="F:exo-alpha-sialidase activity"/>
    <property type="evidence" value="ECO:0007669"/>
    <property type="project" value="InterPro"/>
</dbReference>
<organism evidence="2 3">
    <name type="scientific">Trypanosoma cruzi</name>
    <dbReference type="NCBI Taxonomy" id="5693"/>
    <lineage>
        <taxon>Eukaryota</taxon>
        <taxon>Discoba</taxon>
        <taxon>Euglenozoa</taxon>
        <taxon>Kinetoplastea</taxon>
        <taxon>Metakinetoplastina</taxon>
        <taxon>Trypanosomatida</taxon>
        <taxon>Trypanosomatidae</taxon>
        <taxon>Trypanosoma</taxon>
        <taxon>Schizotrypanum</taxon>
    </lineage>
</organism>
<evidence type="ECO:0000313" key="2">
    <source>
        <dbReference type="EMBL" id="KAF5218113.1"/>
    </source>
</evidence>
<dbReference type="GO" id="GO:0030246">
    <property type="term" value="F:carbohydrate binding"/>
    <property type="evidence" value="ECO:0007669"/>
    <property type="project" value="UniProtKB-KW"/>
</dbReference>
<dbReference type="Gene3D" id="2.60.120.200">
    <property type="match status" value="1"/>
</dbReference>
<feature type="domain" description="Trans-sialidase C-terminal" evidence="1">
    <location>
        <begin position="21"/>
        <end position="185"/>
    </location>
</feature>
<dbReference type="EMBL" id="JABDHM010000107">
    <property type="protein sequence ID" value="KAF5218113.1"/>
    <property type="molecule type" value="Genomic_DNA"/>
</dbReference>
<keyword evidence="2" id="KW-0430">Lectin</keyword>
<dbReference type="SUPFAM" id="SSF49899">
    <property type="entry name" value="Concanavalin A-like lectins/glucanases"/>
    <property type="match status" value="1"/>
</dbReference>
<dbReference type="AlphaFoldDB" id="A0A7J6XV05"/>
<dbReference type="InterPro" id="IPR013320">
    <property type="entry name" value="ConA-like_dom_sf"/>
</dbReference>
<gene>
    <name evidence="2" type="ORF">ECC02_008980</name>
</gene>
<dbReference type="InterPro" id="IPR055239">
    <property type="entry name" value="TS_C"/>
</dbReference>
<evidence type="ECO:0000313" key="3">
    <source>
        <dbReference type="Proteomes" id="UP000583944"/>
    </source>
</evidence>